<dbReference type="AlphaFoldDB" id="A0A1X3H2V2"/>
<evidence type="ECO:0000313" key="2">
    <source>
        <dbReference type="Proteomes" id="UP000193553"/>
    </source>
</evidence>
<gene>
    <name evidence="1" type="ORF">BSZ18_23935</name>
</gene>
<reference evidence="1 2" key="1">
    <citation type="submission" date="2017-03" db="EMBL/GenBank/DDBJ databases">
        <title>Whole genome sequences of fourteen strains of Bradyrhizobium canariense and one strain of Bradyrhizobium japonicum isolated from Lupinus (Papilionoideae: Genisteae) species in Algeria.</title>
        <authorList>
            <person name="Crovadore J."/>
            <person name="Chekireb D."/>
            <person name="Brachmann A."/>
            <person name="Chablais R."/>
            <person name="Cochard B."/>
            <person name="Lefort F."/>
        </authorList>
    </citation>
    <scope>NUCLEOTIDE SEQUENCE [LARGE SCALE GENOMIC DNA]</scope>
    <source>
        <strain evidence="1 2">UBMA195</strain>
    </source>
</reference>
<organism evidence="1 2">
    <name type="scientific">Bradyrhizobium canariense</name>
    <dbReference type="NCBI Taxonomy" id="255045"/>
    <lineage>
        <taxon>Bacteria</taxon>
        <taxon>Pseudomonadati</taxon>
        <taxon>Pseudomonadota</taxon>
        <taxon>Alphaproteobacteria</taxon>
        <taxon>Hyphomicrobiales</taxon>
        <taxon>Nitrobacteraceae</taxon>
        <taxon>Bradyrhizobium</taxon>
    </lineage>
</organism>
<sequence>MAAVGRSTVHTTFARKLGAALALNRLERHEALSRTIGMLSSSASFFSSIGKATADHPRAIVQFVPVRECGRRIIQRI</sequence>
<dbReference type="Proteomes" id="UP000193553">
    <property type="component" value="Unassembled WGS sequence"/>
</dbReference>
<proteinExistence type="predicted"/>
<name>A0A1X3H2V2_9BRAD</name>
<comment type="caution">
    <text evidence="1">The sequence shown here is derived from an EMBL/GenBank/DDBJ whole genome shotgun (WGS) entry which is preliminary data.</text>
</comment>
<accession>A0A1X3H2V2</accession>
<evidence type="ECO:0000313" key="1">
    <source>
        <dbReference type="EMBL" id="OSJ05735.1"/>
    </source>
</evidence>
<dbReference type="EMBL" id="NAFI01000181">
    <property type="protein sequence ID" value="OSJ05735.1"/>
    <property type="molecule type" value="Genomic_DNA"/>
</dbReference>
<protein>
    <submittedName>
        <fullName evidence="1">Uncharacterized protein</fullName>
    </submittedName>
</protein>